<evidence type="ECO:0000313" key="9">
    <source>
        <dbReference type="Proteomes" id="UP001165367"/>
    </source>
</evidence>
<dbReference type="InterPro" id="IPR039650">
    <property type="entry name" value="HdrA-like"/>
</dbReference>
<reference evidence="8" key="1">
    <citation type="submission" date="2022-01" db="EMBL/GenBank/DDBJ databases">
        <authorList>
            <person name="Jo J.-H."/>
            <person name="Im W.-T."/>
        </authorList>
    </citation>
    <scope>NUCLEOTIDE SEQUENCE</scope>
    <source>
        <strain evidence="8">NA20</strain>
    </source>
</reference>
<keyword evidence="1" id="KW-0004">4Fe-4S</keyword>
<dbReference type="PANTHER" id="PTHR43498:SF1">
    <property type="entry name" value="COB--COM HETERODISULFIDE REDUCTASE IRON-SULFUR SUBUNIT A"/>
    <property type="match status" value="1"/>
</dbReference>
<keyword evidence="6" id="KW-0732">Signal</keyword>
<dbReference type="Gene3D" id="3.50.50.60">
    <property type="entry name" value="FAD/NAD(P)-binding domain"/>
    <property type="match status" value="1"/>
</dbReference>
<evidence type="ECO:0000256" key="5">
    <source>
        <dbReference type="ARBA" id="ARBA00023014"/>
    </source>
</evidence>
<dbReference type="PANTHER" id="PTHR43498">
    <property type="entry name" value="FERREDOXIN:COB-COM HETERODISULFIDE REDUCTASE SUBUNIT A"/>
    <property type="match status" value="1"/>
</dbReference>
<feature type="chain" id="PRO_5045605505" evidence="6">
    <location>
        <begin position="25"/>
        <end position="662"/>
    </location>
</feature>
<dbReference type="Pfam" id="PF25275">
    <property type="entry name" value="Golvesin_C"/>
    <property type="match status" value="1"/>
</dbReference>
<name>A0ABS9KLR0_9BACT</name>
<gene>
    <name evidence="8" type="ORF">LZZ85_03125</name>
</gene>
<dbReference type="InterPro" id="IPR036188">
    <property type="entry name" value="FAD/NAD-bd_sf"/>
</dbReference>
<dbReference type="Proteomes" id="UP001165367">
    <property type="component" value="Unassembled WGS sequence"/>
</dbReference>
<dbReference type="PROSITE" id="PS51257">
    <property type="entry name" value="PROKAR_LIPOPROTEIN"/>
    <property type="match status" value="1"/>
</dbReference>
<dbReference type="EMBL" id="JAKLTR010000002">
    <property type="protein sequence ID" value="MCG2613250.1"/>
    <property type="molecule type" value="Genomic_DNA"/>
</dbReference>
<dbReference type="RefSeq" id="WP_237868479.1">
    <property type="nucleotide sequence ID" value="NZ_JAKLTR010000002.1"/>
</dbReference>
<protein>
    <submittedName>
        <fullName evidence="8">FAD-dependent oxidoreductase</fullName>
    </submittedName>
</protein>
<feature type="domain" description="Golvesin/Xly CBD-like" evidence="7">
    <location>
        <begin position="526"/>
        <end position="659"/>
    </location>
</feature>
<keyword evidence="2" id="KW-0479">Metal-binding</keyword>
<feature type="signal peptide" evidence="6">
    <location>
        <begin position="1"/>
        <end position="24"/>
    </location>
</feature>
<dbReference type="InterPro" id="IPR033803">
    <property type="entry name" value="CBD-like_Golvesin-Xly"/>
</dbReference>
<keyword evidence="9" id="KW-1185">Reference proteome</keyword>
<keyword evidence="3" id="KW-0560">Oxidoreductase</keyword>
<keyword evidence="5" id="KW-0411">Iron-sulfur</keyword>
<evidence type="ECO:0000259" key="7">
    <source>
        <dbReference type="Pfam" id="PF25275"/>
    </source>
</evidence>
<evidence type="ECO:0000256" key="4">
    <source>
        <dbReference type="ARBA" id="ARBA00023004"/>
    </source>
</evidence>
<evidence type="ECO:0000313" key="8">
    <source>
        <dbReference type="EMBL" id="MCG2613250.1"/>
    </source>
</evidence>
<evidence type="ECO:0000256" key="2">
    <source>
        <dbReference type="ARBA" id="ARBA00022723"/>
    </source>
</evidence>
<dbReference type="SUPFAM" id="SSF51905">
    <property type="entry name" value="FAD/NAD(P)-binding domain"/>
    <property type="match status" value="1"/>
</dbReference>
<keyword evidence="4" id="KW-0408">Iron</keyword>
<sequence length="662" mass="72936">MKYSGVVLLALCSLFFVSMQGCKAGEEKTDICIYGGNAAGVIAAYTAVKMNKTVILIEPGAHLGGLTTGGLGYTDIGNKYAINGLSLDVYRRIGKHYGKFEQWIFEPGVAENVMKQYIQEAGVKVIYGHRVEKVEKNGTKISSITVQNDDGSAQQISAGMFIDCSYEGDVMARAGVSYTVGREANSLYNETYNGVQLLEGHQFPDGIDPYKVPGDSSSGLVWGVSDGQLAERGAGDKKVQAYNFRICLSNKPENRVTITRPDNYDSTRYELLLRYLQKKVPGDLWGFLKFDLMPNNKTDINNNGPISTDMIGYNHNFPEADYATRKKIQKEHEDYTKGLLYFIGHDARMPEHLRNQMLQWGYPKDEYTDNGNWSPQMYVRESRRMVGAYVMTQHNCEGREVADDAVGLAAYTMDSHNCQRIVVNGMVKNEGNVEIGGFGPYPISYRSLIPKKGQADNLLVPVCLSASHIAYGSIRMEPVFMVLGQSAAIAASLAIENGTDVHGVDIKKLQAKLKSDPLMNGQTPEIMVDNDDQANVKATGNWQVLKKGAYGRSMFVDSSKGKEAKSIQFIPAIAKDGDYQVYIYIPKMKEISSQIPIQLSTADGNKSIVIKPAEIIVEGQTSGEWVSLGKHKFTSDKKGYVEVSNANADGYLPADAILFIPQ</sequence>
<accession>A0ABS9KLR0</accession>
<evidence type="ECO:0000256" key="6">
    <source>
        <dbReference type="SAM" id="SignalP"/>
    </source>
</evidence>
<organism evidence="8 9">
    <name type="scientific">Terrimonas ginsenosidimutans</name>
    <dbReference type="NCBI Taxonomy" id="2908004"/>
    <lineage>
        <taxon>Bacteria</taxon>
        <taxon>Pseudomonadati</taxon>
        <taxon>Bacteroidota</taxon>
        <taxon>Chitinophagia</taxon>
        <taxon>Chitinophagales</taxon>
        <taxon>Chitinophagaceae</taxon>
        <taxon>Terrimonas</taxon>
    </lineage>
</organism>
<evidence type="ECO:0000256" key="1">
    <source>
        <dbReference type="ARBA" id="ARBA00022485"/>
    </source>
</evidence>
<comment type="caution">
    <text evidence="8">The sequence shown here is derived from an EMBL/GenBank/DDBJ whole genome shotgun (WGS) entry which is preliminary data.</text>
</comment>
<dbReference type="Pfam" id="PF12831">
    <property type="entry name" value="FAD_oxidored"/>
    <property type="match status" value="1"/>
</dbReference>
<evidence type="ECO:0000256" key="3">
    <source>
        <dbReference type="ARBA" id="ARBA00023002"/>
    </source>
</evidence>
<proteinExistence type="predicted"/>